<evidence type="ECO:0000313" key="2">
    <source>
        <dbReference type="EMBL" id="EDM52565.1"/>
    </source>
</evidence>
<dbReference type="AlphaFoldDB" id="A5Z397"/>
<reference evidence="2 3" key="1">
    <citation type="submission" date="2007-03" db="EMBL/GenBank/DDBJ databases">
        <authorList>
            <person name="Fulton L."/>
            <person name="Clifton S."/>
            <person name="Fulton B."/>
            <person name="Xu J."/>
            <person name="Minx P."/>
            <person name="Pepin K.H."/>
            <person name="Johnson M."/>
            <person name="Thiruvilangam P."/>
            <person name="Bhonagiri V."/>
            <person name="Nash W.E."/>
            <person name="Mardis E.R."/>
            <person name="Wilson R.K."/>
        </authorList>
    </citation>
    <scope>NUCLEOTIDE SEQUENCE [LARGE SCALE GENOMIC DNA]</scope>
    <source>
        <strain evidence="2 3">ATCC 27560</strain>
    </source>
</reference>
<dbReference type="Proteomes" id="UP000006000">
    <property type="component" value="Unassembled WGS sequence"/>
</dbReference>
<gene>
    <name evidence="2" type="ORF">EUBVEN_00145</name>
</gene>
<evidence type="ECO:0000256" key="1">
    <source>
        <dbReference type="SAM" id="Coils"/>
    </source>
</evidence>
<accession>A5Z397</accession>
<protein>
    <submittedName>
        <fullName evidence="2">Uncharacterized protein</fullName>
    </submittedName>
</protein>
<dbReference type="HOGENOM" id="CLU_617840_0_0_9"/>
<keyword evidence="1" id="KW-0175">Coiled coil</keyword>
<reference evidence="2 3" key="2">
    <citation type="submission" date="2007-04" db="EMBL/GenBank/DDBJ databases">
        <title>Draft genome sequence of Eubacterium ventriosum (ATCC 27560).</title>
        <authorList>
            <person name="Sudarsanam P."/>
            <person name="Ley R."/>
            <person name="Guruge J."/>
            <person name="Turnbaugh P.J."/>
            <person name="Mahowald M."/>
            <person name="Liep D."/>
            <person name="Gordon J."/>
        </authorList>
    </citation>
    <scope>NUCLEOTIDE SEQUENCE [LARGE SCALE GENOMIC DNA]</scope>
    <source>
        <strain evidence="2 3">ATCC 27560</strain>
    </source>
</reference>
<comment type="caution">
    <text evidence="2">The sequence shown here is derived from an EMBL/GenBank/DDBJ whole genome shotgun (WGS) entry which is preliminary data.</text>
</comment>
<dbReference type="RefSeq" id="WP_005361722.1">
    <property type="nucleotide sequence ID" value="NZ_DS264278.1"/>
</dbReference>
<evidence type="ECO:0000313" key="3">
    <source>
        <dbReference type="Proteomes" id="UP000006000"/>
    </source>
</evidence>
<dbReference type="STRING" id="411463.EUBVEN_00145"/>
<sequence length="443" mass="51657">MGTDSLYYIRDYSGNYYRINNVNELVAVRNETDATVFNYDQAKSHIGTGKKSAFYRAIPIETEDGNDGGNIAFNSVEVREEPDEKEQDENISAVKELTYDEILEQPEKSVCAYNLSEMDWTEYLTHFTYVVEGLKDYRDELNKKQSDVDQKICDILHYIELCQTDDEQAIDLVELLRVCRENRRDIKDEIQRVECFQVNLGTHANVIKAKQALNSIKGLETRKYNPRKYKELFKNCVMKDKRLEKEDSYESQNDYEDNYETKKQNFCLNGTYENEGGEEMMIEERKDTPFDGKKNDWYSFAKQQADFYRNAAQYIANLQMDVNDIDDEIEKILEETEDAKCNVAQGYNVFKKLKELRLERKAKMEELKCLYVLTDYIDCEALADTCEDNLDEIEEILDVPNLKNVVIEAEKNDISEQSEDVVSQVMAGRSDEKQMENVEGMVS</sequence>
<proteinExistence type="predicted"/>
<name>A5Z397_9FIRM</name>
<dbReference type="EMBL" id="AAVL02000021">
    <property type="protein sequence ID" value="EDM52565.1"/>
    <property type="molecule type" value="Genomic_DNA"/>
</dbReference>
<feature type="coiled-coil region" evidence="1">
    <location>
        <begin position="315"/>
        <end position="342"/>
    </location>
</feature>
<organism evidence="2 3">
    <name type="scientific">Eubacterium ventriosum ATCC 27560</name>
    <dbReference type="NCBI Taxonomy" id="411463"/>
    <lineage>
        <taxon>Bacteria</taxon>
        <taxon>Bacillati</taxon>
        <taxon>Bacillota</taxon>
        <taxon>Clostridia</taxon>
        <taxon>Eubacteriales</taxon>
        <taxon>Eubacteriaceae</taxon>
        <taxon>Eubacterium</taxon>
    </lineage>
</organism>
<dbReference type="eggNOG" id="ENOG5033R7C">
    <property type="taxonomic scope" value="Bacteria"/>
</dbReference>